<sequence length="387" mass="44599">MAERGSRTEVKFLRKELATQLEECTRAHNLYRQSNDLDHVPSEDWIIQLENVTATYYGRIDEYIRTVNRPPSAVPSNPSVRSRQSIRSNTTWLDPNHPGAFQQRENENPFDDQASASISEIRDLPSDMGYEDGLRKRLDEETLAREDLERRLQQLQTDMAAKEKAGPENEDNAATAALTEELKNLRLLMNQWKQIQDAEMANRIKLEKSLWDDIQKQKRELEEEKLARQTEKHRYEREKESDWDKFRSTVDERLAQQNEATSTNKAAHNTESHGQHQEARPKKPPASAGNRGSGPPPYTEDDVSIGAESVQSYQPHHQDKDSDVNNWSFNLNGKEDRQPTEIHGSAHSVFRLPKMDLKPFDGDPKNWQDFIAIFRDLGHNNSSLTTT</sequence>
<dbReference type="Proteomes" id="UP000000305">
    <property type="component" value="Unassembled WGS sequence"/>
</dbReference>
<reference evidence="3 4" key="1">
    <citation type="journal article" date="2011" name="Science">
        <title>The ecoresponsive genome of Daphnia pulex.</title>
        <authorList>
            <person name="Colbourne J.K."/>
            <person name="Pfrender M.E."/>
            <person name="Gilbert D."/>
            <person name="Thomas W.K."/>
            <person name="Tucker A."/>
            <person name="Oakley T.H."/>
            <person name="Tokishita S."/>
            <person name="Aerts A."/>
            <person name="Arnold G.J."/>
            <person name="Basu M.K."/>
            <person name="Bauer D.J."/>
            <person name="Caceres C.E."/>
            <person name="Carmel L."/>
            <person name="Casola C."/>
            <person name="Choi J.H."/>
            <person name="Detter J.C."/>
            <person name="Dong Q."/>
            <person name="Dusheyko S."/>
            <person name="Eads B.D."/>
            <person name="Frohlich T."/>
            <person name="Geiler-Samerotte K.A."/>
            <person name="Gerlach D."/>
            <person name="Hatcher P."/>
            <person name="Jogdeo S."/>
            <person name="Krijgsveld J."/>
            <person name="Kriventseva E.V."/>
            <person name="Kultz D."/>
            <person name="Laforsch C."/>
            <person name="Lindquist E."/>
            <person name="Lopez J."/>
            <person name="Manak J.R."/>
            <person name="Muller J."/>
            <person name="Pangilinan J."/>
            <person name="Patwardhan R.P."/>
            <person name="Pitluck S."/>
            <person name="Pritham E.J."/>
            <person name="Rechtsteiner A."/>
            <person name="Rho M."/>
            <person name="Rogozin I.B."/>
            <person name="Sakarya O."/>
            <person name="Salamov A."/>
            <person name="Schaack S."/>
            <person name="Shapiro H."/>
            <person name="Shiga Y."/>
            <person name="Skalitzky C."/>
            <person name="Smith Z."/>
            <person name="Souvorov A."/>
            <person name="Sung W."/>
            <person name="Tang Z."/>
            <person name="Tsuchiya D."/>
            <person name="Tu H."/>
            <person name="Vos H."/>
            <person name="Wang M."/>
            <person name="Wolf Y.I."/>
            <person name="Yamagata H."/>
            <person name="Yamada T."/>
            <person name="Ye Y."/>
            <person name="Shaw J.R."/>
            <person name="Andrews J."/>
            <person name="Crease T.J."/>
            <person name="Tang H."/>
            <person name="Lucas S.M."/>
            <person name="Robertson H.M."/>
            <person name="Bork P."/>
            <person name="Koonin E.V."/>
            <person name="Zdobnov E.M."/>
            <person name="Grigoriev I.V."/>
            <person name="Lynch M."/>
            <person name="Boore J.L."/>
        </authorList>
    </citation>
    <scope>NUCLEOTIDE SEQUENCE [LARGE SCALE GENOMIC DNA]</scope>
</reference>
<dbReference type="HOGENOM" id="CLU_714260_0_0_1"/>
<name>E9HFQ0_DAPPU</name>
<dbReference type="OrthoDB" id="10399006at2759"/>
<feature type="compositionally biased region" description="Basic and acidic residues" evidence="2">
    <location>
        <begin position="268"/>
        <end position="281"/>
    </location>
</feature>
<evidence type="ECO:0000256" key="2">
    <source>
        <dbReference type="SAM" id="MobiDB-lite"/>
    </source>
</evidence>
<dbReference type="InParanoid" id="E9HFQ0"/>
<dbReference type="PhylomeDB" id="E9HFQ0"/>
<protein>
    <submittedName>
        <fullName evidence="3">Uncharacterized protein</fullName>
    </submittedName>
</protein>
<evidence type="ECO:0000256" key="1">
    <source>
        <dbReference type="SAM" id="Coils"/>
    </source>
</evidence>
<dbReference type="KEGG" id="dpx:DAPPUDRAFT_258623"/>
<dbReference type="Gene3D" id="1.20.5.1160">
    <property type="entry name" value="Vasodilator-stimulated phosphoprotein"/>
    <property type="match status" value="1"/>
</dbReference>
<evidence type="ECO:0000313" key="4">
    <source>
        <dbReference type="Proteomes" id="UP000000305"/>
    </source>
</evidence>
<gene>
    <name evidence="3" type="ORF">DAPPUDRAFT_258623</name>
</gene>
<dbReference type="EMBL" id="GL732637">
    <property type="protein sequence ID" value="EFX69431.1"/>
    <property type="molecule type" value="Genomic_DNA"/>
</dbReference>
<dbReference type="PANTHER" id="PTHR22954">
    <property type="entry name" value="RETROVIRAL PROTEASE-RELATED"/>
    <property type="match status" value="1"/>
</dbReference>
<feature type="region of interest" description="Disordered" evidence="2">
    <location>
        <begin position="258"/>
        <end position="303"/>
    </location>
</feature>
<feature type="region of interest" description="Disordered" evidence="2">
    <location>
        <begin position="71"/>
        <end position="112"/>
    </location>
</feature>
<accession>E9HFQ0</accession>
<feature type="compositionally biased region" description="Polar residues" evidence="2">
    <location>
        <begin position="74"/>
        <end position="93"/>
    </location>
</feature>
<organism evidence="3 4">
    <name type="scientific">Daphnia pulex</name>
    <name type="common">Water flea</name>
    <dbReference type="NCBI Taxonomy" id="6669"/>
    <lineage>
        <taxon>Eukaryota</taxon>
        <taxon>Metazoa</taxon>
        <taxon>Ecdysozoa</taxon>
        <taxon>Arthropoda</taxon>
        <taxon>Crustacea</taxon>
        <taxon>Branchiopoda</taxon>
        <taxon>Diplostraca</taxon>
        <taxon>Cladocera</taxon>
        <taxon>Anomopoda</taxon>
        <taxon>Daphniidae</taxon>
        <taxon>Daphnia</taxon>
    </lineage>
</organism>
<feature type="compositionally biased region" description="Polar residues" evidence="2">
    <location>
        <begin position="258"/>
        <end position="267"/>
    </location>
</feature>
<feature type="coiled-coil region" evidence="1">
    <location>
        <begin position="204"/>
        <end position="238"/>
    </location>
</feature>
<dbReference type="AlphaFoldDB" id="E9HFQ0"/>
<keyword evidence="1" id="KW-0175">Coiled coil</keyword>
<proteinExistence type="predicted"/>
<evidence type="ECO:0000313" key="3">
    <source>
        <dbReference type="EMBL" id="EFX69431.1"/>
    </source>
</evidence>
<feature type="coiled-coil region" evidence="1">
    <location>
        <begin position="131"/>
        <end position="165"/>
    </location>
</feature>
<dbReference type="PANTHER" id="PTHR22954:SF3">
    <property type="entry name" value="PROTEIN CBG08539"/>
    <property type="match status" value="1"/>
</dbReference>
<keyword evidence="4" id="KW-1185">Reference proteome</keyword>